<keyword evidence="9" id="KW-1185">Reference proteome</keyword>
<dbReference type="CDD" id="cd00030">
    <property type="entry name" value="C2"/>
    <property type="match status" value="2"/>
</dbReference>
<comment type="subcellular location">
    <subcellularLocation>
        <location evidence="1">Membrane</location>
        <topology evidence="1">Single-pass membrane protein</topology>
    </subcellularLocation>
</comment>
<feature type="region of interest" description="Disordered" evidence="5">
    <location>
        <begin position="802"/>
        <end position="828"/>
    </location>
</feature>
<protein>
    <recommendedName>
        <fullName evidence="10">C2 and GRAM domain-containing protein</fullName>
    </recommendedName>
</protein>
<feature type="domain" description="C2" evidence="6">
    <location>
        <begin position="492"/>
        <end position="611"/>
    </location>
</feature>
<dbReference type="Proteomes" id="UP000243459">
    <property type="component" value="Chromosome 9"/>
</dbReference>
<organism evidence="8 9">
    <name type="scientific">Asparagus officinalis</name>
    <name type="common">Garden asparagus</name>
    <dbReference type="NCBI Taxonomy" id="4686"/>
    <lineage>
        <taxon>Eukaryota</taxon>
        <taxon>Viridiplantae</taxon>
        <taxon>Streptophyta</taxon>
        <taxon>Embryophyta</taxon>
        <taxon>Tracheophyta</taxon>
        <taxon>Spermatophyta</taxon>
        <taxon>Magnoliopsida</taxon>
        <taxon>Liliopsida</taxon>
        <taxon>Asparagales</taxon>
        <taxon>Asparagaceae</taxon>
        <taxon>Asparagoideae</taxon>
        <taxon>Asparagus</taxon>
    </lineage>
</organism>
<dbReference type="InterPro" id="IPR031968">
    <property type="entry name" value="VASt"/>
</dbReference>
<feature type="domain" description="VASt" evidence="7">
    <location>
        <begin position="222"/>
        <end position="397"/>
    </location>
</feature>
<evidence type="ECO:0000256" key="3">
    <source>
        <dbReference type="ARBA" id="ARBA00022989"/>
    </source>
</evidence>
<evidence type="ECO:0000259" key="7">
    <source>
        <dbReference type="PROSITE" id="PS51778"/>
    </source>
</evidence>
<dbReference type="InterPro" id="IPR011993">
    <property type="entry name" value="PH-like_dom_sf"/>
</dbReference>
<evidence type="ECO:0000313" key="8">
    <source>
        <dbReference type="EMBL" id="ONK58794.1"/>
    </source>
</evidence>
<dbReference type="EMBL" id="CM007389">
    <property type="protein sequence ID" value="ONK58794.1"/>
    <property type="molecule type" value="Genomic_DNA"/>
</dbReference>
<dbReference type="Pfam" id="PF00168">
    <property type="entry name" value="C2"/>
    <property type="match status" value="2"/>
</dbReference>
<evidence type="ECO:0000256" key="2">
    <source>
        <dbReference type="ARBA" id="ARBA00022692"/>
    </source>
</evidence>
<evidence type="ECO:0000256" key="1">
    <source>
        <dbReference type="ARBA" id="ARBA00004167"/>
    </source>
</evidence>
<gene>
    <name evidence="8" type="ORF">A4U43_C09F16710</name>
</gene>
<keyword evidence="3" id="KW-1133">Transmembrane helix</keyword>
<dbReference type="PROSITE" id="PS50004">
    <property type="entry name" value="C2"/>
    <property type="match status" value="2"/>
</dbReference>
<sequence length="1016" mass="112918">MRRLHAYVHEAKGLPPTKKDAGLPDVYAKVRFRGREARTRTVRGGTDPVWREEFVFELDEEINAGGDGEAGVRVGVFYDQGEGSELGEEEEVDAVGAVNVPLPTNLYEGVPASWFPLQCDGDDVSRTNKDRGKILLAVLRGRSDDNFEPAASPSNICSPITNMDGVTSTFGSKHHGSLELSDNTRATDESKEVETYSTSSFEEAIGVMQSKSGTNQMPGDLQGGILLDQTYVIEPKDLNTLLFEPNSQFIRALVEKQGTTDYKEGAWTWKDAYSSCLTRSVTYTRAATKLVKAVKATEEQIYLTADGKNFAVLIHVSTPDVPYGSCFQVDMLYKIMPTPQLSASEESQSSRLVISWNVNFSQSTMMKSVIEGSARQGIKESYETFADILAQFVKPANAEELILNKEQLLAPMHGEHQSDWELALEYLCNFTVISTLFMGLYVFIHILLSVPGPMKGLEFGGLDLPDSFGELITCAVLVLQAERVFYLISHFVKARLRRGSDHGIKAQGDGWVLTVALIEGSNLPVISSSGILDPYVVFGCGGQTRTSSVQLQTQDPQWNDILEFDAMQGPPSVLTVDVFDFDGPFDQEVSLGHAEINFVRHTASELADIWVSLDGKLAQASHSQLHLRVFLDNTKGSEAVKEYLTKMEKEVGKKLNLQSPHRNSTFQKLFNLPPEEFLINDFACYLKRRLPLQGRLFLSARIIGFHGNIFGHKTNFFFLWEDIEDIQELSPSFSTVGTPALLIILKSGHGRDAKHGAKSEDKEGRLKFQFQSFASFNSASKTIIALWRNKCLNGEQSAKLEEDKCGHGEKSGKIGKLDDDQSGSSGRFEDSEYILGSDGTRLSKALSVELSVSVESLVEVFGGGLLEKKIMEKVGCLNYSTTPWEAVGPDHVYRRQISYKFNRHISIFGGEVSSIQHKAPSLDHNGWAVDEVMTLHNVPFGDHFHVSLKYILIETFLSNAMASRCDAFLGVTWTKSSKFKKRITRNIFNKLTHRSKEIFELAERENLSSDLPKLLL</sequence>
<proteinExistence type="predicted"/>
<feature type="domain" description="VASt" evidence="7">
    <location>
        <begin position="841"/>
        <end position="1006"/>
    </location>
</feature>
<dbReference type="PANTHER" id="PTHR46296:SF7">
    <property type="entry name" value="C2 DOMAIN-CONTAINING PROTEIN"/>
    <property type="match status" value="1"/>
</dbReference>
<dbReference type="PANTHER" id="PTHR46296">
    <property type="entry name" value="BNAA05G37250D PROTEIN"/>
    <property type="match status" value="1"/>
</dbReference>
<dbReference type="Gramene" id="ONK58794">
    <property type="protein sequence ID" value="ONK58794"/>
    <property type="gene ID" value="A4U43_C09F16710"/>
</dbReference>
<dbReference type="GO" id="GO:0016020">
    <property type="term" value="C:membrane"/>
    <property type="evidence" value="ECO:0007669"/>
    <property type="project" value="UniProtKB-SubCell"/>
</dbReference>
<dbReference type="PROSITE" id="PS51778">
    <property type="entry name" value="VAST"/>
    <property type="match status" value="2"/>
</dbReference>
<dbReference type="SUPFAM" id="SSF49562">
    <property type="entry name" value="C2 domain (Calcium/lipid-binding domain, CaLB)"/>
    <property type="match status" value="2"/>
</dbReference>
<dbReference type="SMART" id="SM00568">
    <property type="entry name" value="GRAM"/>
    <property type="match status" value="1"/>
</dbReference>
<dbReference type="InterPro" id="IPR044511">
    <property type="entry name" value="At1g03370/At5g50170-like"/>
</dbReference>
<dbReference type="OMA" id="QKYRIAN"/>
<dbReference type="AlphaFoldDB" id="A0A5P1E894"/>
<evidence type="ECO:0008006" key="10">
    <source>
        <dbReference type="Google" id="ProtNLM"/>
    </source>
</evidence>
<evidence type="ECO:0000259" key="6">
    <source>
        <dbReference type="PROSITE" id="PS50004"/>
    </source>
</evidence>
<dbReference type="SMART" id="SM00239">
    <property type="entry name" value="C2"/>
    <property type="match status" value="2"/>
</dbReference>
<dbReference type="Pfam" id="PF16016">
    <property type="entry name" value="VASt"/>
    <property type="match status" value="2"/>
</dbReference>
<dbReference type="OrthoDB" id="67700at2759"/>
<dbReference type="Gene3D" id="2.60.40.150">
    <property type="entry name" value="C2 domain"/>
    <property type="match status" value="2"/>
</dbReference>
<dbReference type="InterPro" id="IPR004182">
    <property type="entry name" value="GRAM"/>
</dbReference>
<keyword evidence="4" id="KW-0472">Membrane</keyword>
<name>A0A5P1E894_ASPOF</name>
<evidence type="ECO:0000256" key="5">
    <source>
        <dbReference type="SAM" id="MobiDB-lite"/>
    </source>
</evidence>
<feature type="domain" description="C2" evidence="6">
    <location>
        <begin position="1"/>
        <end position="115"/>
    </location>
</feature>
<dbReference type="InterPro" id="IPR000008">
    <property type="entry name" value="C2_dom"/>
</dbReference>
<dbReference type="InterPro" id="IPR035892">
    <property type="entry name" value="C2_domain_sf"/>
</dbReference>
<dbReference type="Gene3D" id="2.30.29.30">
    <property type="entry name" value="Pleckstrin-homology domain (PH domain)/Phosphotyrosine-binding domain (PTB)"/>
    <property type="match status" value="1"/>
</dbReference>
<feature type="compositionally biased region" description="Basic and acidic residues" evidence="5">
    <location>
        <begin position="802"/>
        <end position="819"/>
    </location>
</feature>
<dbReference type="Pfam" id="PF02893">
    <property type="entry name" value="GRAM"/>
    <property type="match status" value="1"/>
</dbReference>
<evidence type="ECO:0000313" key="9">
    <source>
        <dbReference type="Proteomes" id="UP000243459"/>
    </source>
</evidence>
<evidence type="ECO:0000256" key="4">
    <source>
        <dbReference type="ARBA" id="ARBA00023136"/>
    </source>
</evidence>
<accession>A0A5P1E894</accession>
<keyword evidence="2" id="KW-0812">Transmembrane</keyword>
<reference evidence="9" key="1">
    <citation type="journal article" date="2017" name="Nat. Commun.">
        <title>The asparagus genome sheds light on the origin and evolution of a young Y chromosome.</title>
        <authorList>
            <person name="Harkess A."/>
            <person name="Zhou J."/>
            <person name="Xu C."/>
            <person name="Bowers J.E."/>
            <person name="Van der Hulst R."/>
            <person name="Ayyampalayam S."/>
            <person name="Mercati F."/>
            <person name="Riccardi P."/>
            <person name="McKain M.R."/>
            <person name="Kakrana A."/>
            <person name="Tang H."/>
            <person name="Ray J."/>
            <person name="Groenendijk J."/>
            <person name="Arikit S."/>
            <person name="Mathioni S.M."/>
            <person name="Nakano M."/>
            <person name="Shan H."/>
            <person name="Telgmann-Rauber A."/>
            <person name="Kanno A."/>
            <person name="Yue Z."/>
            <person name="Chen H."/>
            <person name="Li W."/>
            <person name="Chen Y."/>
            <person name="Xu X."/>
            <person name="Zhang Y."/>
            <person name="Luo S."/>
            <person name="Chen H."/>
            <person name="Gao J."/>
            <person name="Mao Z."/>
            <person name="Pires J.C."/>
            <person name="Luo M."/>
            <person name="Kudrna D."/>
            <person name="Wing R.A."/>
            <person name="Meyers B.C."/>
            <person name="Yi K."/>
            <person name="Kong H."/>
            <person name="Lavrijsen P."/>
            <person name="Sunseri F."/>
            <person name="Falavigna A."/>
            <person name="Ye Y."/>
            <person name="Leebens-Mack J.H."/>
            <person name="Chen G."/>
        </authorList>
    </citation>
    <scope>NUCLEOTIDE SEQUENCE [LARGE SCALE GENOMIC DNA]</scope>
    <source>
        <strain evidence="9">cv. DH0086</strain>
    </source>
</reference>